<dbReference type="EMBL" id="KN822077">
    <property type="protein sequence ID" value="KIM59100.1"/>
    <property type="molecule type" value="Genomic_DNA"/>
</dbReference>
<reference evidence="2" key="2">
    <citation type="submission" date="2015-01" db="EMBL/GenBank/DDBJ databases">
        <title>Evolutionary Origins and Diversification of the Mycorrhizal Mutualists.</title>
        <authorList>
            <consortium name="DOE Joint Genome Institute"/>
            <consortium name="Mycorrhizal Genomics Consortium"/>
            <person name="Kohler A."/>
            <person name="Kuo A."/>
            <person name="Nagy L.G."/>
            <person name="Floudas D."/>
            <person name="Copeland A."/>
            <person name="Barry K.W."/>
            <person name="Cichocki N."/>
            <person name="Veneault-Fourrey C."/>
            <person name="LaButti K."/>
            <person name="Lindquist E.A."/>
            <person name="Lipzen A."/>
            <person name="Lundell T."/>
            <person name="Morin E."/>
            <person name="Murat C."/>
            <person name="Riley R."/>
            <person name="Ohm R."/>
            <person name="Sun H."/>
            <person name="Tunlid A."/>
            <person name="Henrissat B."/>
            <person name="Grigoriev I.V."/>
            <person name="Hibbett D.S."/>
            <person name="Martin F."/>
        </authorList>
    </citation>
    <scope>NUCLEOTIDE SEQUENCE [LARGE SCALE GENOMIC DNA]</scope>
    <source>
        <strain evidence="2">Foug A</strain>
    </source>
</reference>
<dbReference type="HOGENOM" id="CLU_2924049_0_0_1"/>
<dbReference type="Proteomes" id="UP000053989">
    <property type="component" value="Unassembled WGS sequence"/>
</dbReference>
<reference evidence="1 2" key="1">
    <citation type="submission" date="2014-04" db="EMBL/GenBank/DDBJ databases">
        <authorList>
            <consortium name="DOE Joint Genome Institute"/>
            <person name="Kuo A."/>
            <person name="Kohler A."/>
            <person name="Nagy L.G."/>
            <person name="Floudas D."/>
            <person name="Copeland A."/>
            <person name="Barry K.W."/>
            <person name="Cichocki N."/>
            <person name="Veneault-Fourrey C."/>
            <person name="LaButti K."/>
            <person name="Lindquist E.A."/>
            <person name="Lipzen A."/>
            <person name="Lundell T."/>
            <person name="Morin E."/>
            <person name="Murat C."/>
            <person name="Sun H."/>
            <person name="Tunlid A."/>
            <person name="Henrissat B."/>
            <person name="Grigoriev I.V."/>
            <person name="Hibbett D.S."/>
            <person name="Martin F."/>
            <person name="Nordberg H.P."/>
            <person name="Cantor M.N."/>
            <person name="Hua S.X."/>
        </authorList>
    </citation>
    <scope>NUCLEOTIDE SEQUENCE [LARGE SCALE GENOMIC DNA]</scope>
    <source>
        <strain evidence="1 2">Foug A</strain>
    </source>
</reference>
<keyword evidence="2" id="KW-1185">Reference proteome</keyword>
<name>A0A0C3DEK4_9AGAM</name>
<dbReference type="InParanoid" id="A0A0C3DEK4"/>
<accession>A0A0C3DEK4</accession>
<dbReference type="AlphaFoldDB" id="A0A0C3DEK4"/>
<sequence>MPTETAGPLFTEHAQEKDLLSNKTTVHRRTCEENRTLRHGIFADNEKSASFDLVSTGFDSH</sequence>
<evidence type="ECO:0000313" key="1">
    <source>
        <dbReference type="EMBL" id="KIM59100.1"/>
    </source>
</evidence>
<evidence type="ECO:0000313" key="2">
    <source>
        <dbReference type="Proteomes" id="UP000053989"/>
    </source>
</evidence>
<organism evidence="1 2">
    <name type="scientific">Scleroderma citrinum Foug A</name>
    <dbReference type="NCBI Taxonomy" id="1036808"/>
    <lineage>
        <taxon>Eukaryota</taxon>
        <taxon>Fungi</taxon>
        <taxon>Dikarya</taxon>
        <taxon>Basidiomycota</taxon>
        <taxon>Agaricomycotina</taxon>
        <taxon>Agaricomycetes</taxon>
        <taxon>Agaricomycetidae</taxon>
        <taxon>Boletales</taxon>
        <taxon>Sclerodermatineae</taxon>
        <taxon>Sclerodermataceae</taxon>
        <taxon>Scleroderma</taxon>
    </lineage>
</organism>
<proteinExistence type="predicted"/>
<gene>
    <name evidence="1" type="ORF">SCLCIDRAFT_1218097</name>
</gene>
<protein>
    <submittedName>
        <fullName evidence="1">Uncharacterized protein</fullName>
    </submittedName>
</protein>